<evidence type="ECO:0000313" key="3">
    <source>
        <dbReference type="Proteomes" id="UP000253999"/>
    </source>
</evidence>
<protein>
    <submittedName>
        <fullName evidence="2">DUF3761 domain-containing protein</fullName>
    </submittedName>
</protein>
<name>A0A369ZF14_HAEPH</name>
<comment type="caution">
    <text evidence="2">The sequence shown here is derived from an EMBL/GenBank/DDBJ whole genome shotgun (WGS) entry which is preliminary data.</text>
</comment>
<dbReference type="Proteomes" id="UP000253999">
    <property type="component" value="Unassembled WGS sequence"/>
</dbReference>
<evidence type="ECO:0000256" key="1">
    <source>
        <dbReference type="SAM" id="SignalP"/>
    </source>
</evidence>
<evidence type="ECO:0000313" key="2">
    <source>
        <dbReference type="EMBL" id="RDF04657.1"/>
    </source>
</evidence>
<gene>
    <name evidence="2" type="ORF">DPV98_04590</name>
</gene>
<sequence>MNKTYLVGLMTMVVALAGCSNPPVSVKGDVSVVAAKDTETTDQNIHINEANTQGIISAVQPQSMSQNAKIPEKATAICNDGTFSMSLLNEACLNNGGVKEAIQRYYSE</sequence>
<accession>A0A369ZF14</accession>
<dbReference type="PROSITE" id="PS51257">
    <property type="entry name" value="PROKAR_LIPOPROTEIN"/>
    <property type="match status" value="1"/>
</dbReference>
<proteinExistence type="predicted"/>
<dbReference type="AlphaFoldDB" id="A0A369ZF14"/>
<organism evidence="2 3">
    <name type="scientific">Haemophilus parahaemolyticus</name>
    <dbReference type="NCBI Taxonomy" id="735"/>
    <lineage>
        <taxon>Bacteria</taxon>
        <taxon>Pseudomonadati</taxon>
        <taxon>Pseudomonadota</taxon>
        <taxon>Gammaproteobacteria</taxon>
        <taxon>Pasteurellales</taxon>
        <taxon>Pasteurellaceae</taxon>
        <taxon>Haemophilus</taxon>
    </lineage>
</organism>
<dbReference type="RefSeq" id="WP_111312824.1">
    <property type="nucleotide sequence ID" value="NZ_CAUPAH010000008.1"/>
</dbReference>
<dbReference type="EMBL" id="QEQD01000004">
    <property type="protein sequence ID" value="RDF04657.1"/>
    <property type="molecule type" value="Genomic_DNA"/>
</dbReference>
<keyword evidence="1" id="KW-0732">Signal</keyword>
<feature type="signal peptide" evidence="1">
    <location>
        <begin position="1"/>
        <end position="17"/>
    </location>
</feature>
<feature type="chain" id="PRO_5017058447" evidence="1">
    <location>
        <begin position="18"/>
        <end position="108"/>
    </location>
</feature>
<reference evidence="2 3" key="1">
    <citation type="submission" date="2018-05" db="EMBL/GenBank/DDBJ databases">
        <title>Draft Genome Sequences for a Diverse set of 7 Haemophilus Species.</title>
        <authorList>
            <person name="Nichols M."/>
            <person name="Topaz N."/>
            <person name="Wang X."/>
            <person name="Wang X."/>
            <person name="Boxrud D."/>
        </authorList>
    </citation>
    <scope>NUCLEOTIDE SEQUENCE [LARGE SCALE GENOMIC DNA]</scope>
    <source>
        <strain evidence="2 3">C2010039593</strain>
    </source>
</reference>